<dbReference type="EMBL" id="NTJD01000002">
    <property type="protein sequence ID" value="PCD77414.1"/>
    <property type="molecule type" value="Genomic_DNA"/>
</dbReference>
<dbReference type="Pfam" id="PF13801">
    <property type="entry name" value="Metal_resist"/>
    <property type="match status" value="1"/>
</dbReference>
<keyword evidence="1" id="KW-0472">Membrane</keyword>
<dbReference type="AlphaFoldDB" id="A0A2A4CTK1"/>
<gene>
    <name evidence="2" type="ORF">CLN94_02560</name>
</gene>
<comment type="caution">
    <text evidence="2">The sequence shown here is derived from an EMBL/GenBank/DDBJ whole genome shotgun (WGS) entry which is preliminary data.</text>
</comment>
<keyword evidence="1" id="KW-1133">Transmembrane helix</keyword>
<evidence type="ECO:0008006" key="4">
    <source>
        <dbReference type="Google" id="ProtNLM"/>
    </source>
</evidence>
<reference evidence="2 3" key="1">
    <citation type="submission" date="2017-09" db="EMBL/GenBank/DDBJ databases">
        <title>A multilocus sequence analysis scheme for characterization of bacteria in the genus Thioclava.</title>
        <authorList>
            <person name="Liu Y."/>
            <person name="Shao Z."/>
        </authorList>
    </citation>
    <scope>NUCLEOTIDE SEQUENCE [LARGE SCALE GENOMIC DNA]</scope>
    <source>
        <strain evidence="2 3">CAU 1312</strain>
    </source>
</reference>
<accession>A0A2A4CTK1</accession>
<protein>
    <recommendedName>
        <fullName evidence="4">Periplasmic heavy metal sensor</fullName>
    </recommendedName>
</protein>
<dbReference type="OrthoDB" id="7876971at2"/>
<keyword evidence="3" id="KW-1185">Reference proteome</keyword>
<evidence type="ECO:0000313" key="3">
    <source>
        <dbReference type="Proteomes" id="UP000243507"/>
    </source>
</evidence>
<proteinExistence type="predicted"/>
<dbReference type="InterPro" id="IPR025961">
    <property type="entry name" value="Metal_resist"/>
</dbReference>
<organism evidence="2 3">
    <name type="scientific">Pseudothioclava arenosa</name>
    <dbReference type="NCBI Taxonomy" id="1795308"/>
    <lineage>
        <taxon>Bacteria</taxon>
        <taxon>Pseudomonadati</taxon>
        <taxon>Pseudomonadota</taxon>
        <taxon>Alphaproteobacteria</taxon>
        <taxon>Rhodobacterales</taxon>
        <taxon>Paracoccaceae</taxon>
        <taxon>Pseudothioclava</taxon>
    </lineage>
</organism>
<keyword evidence="1" id="KW-0812">Transmembrane</keyword>
<feature type="transmembrane region" description="Helical" evidence="1">
    <location>
        <begin position="17"/>
        <end position="38"/>
    </location>
</feature>
<evidence type="ECO:0000256" key="1">
    <source>
        <dbReference type="SAM" id="Phobius"/>
    </source>
</evidence>
<evidence type="ECO:0000313" key="2">
    <source>
        <dbReference type="EMBL" id="PCD77414.1"/>
    </source>
</evidence>
<dbReference type="Proteomes" id="UP000243507">
    <property type="component" value="Unassembled WGS sequence"/>
</dbReference>
<dbReference type="RefSeq" id="WP_096430838.1">
    <property type="nucleotide sequence ID" value="NZ_NTJD01000002.1"/>
</dbReference>
<name>A0A2A4CTK1_9RHOB</name>
<sequence length="161" mass="17589">MAETQNGKAKLGGWTKALLIGSVTLNLLIAGVVIGGIVGHERHPQPRIGDVNIGALSAALSHDEREALRSAAEARGGSFREMRVKDRADREALIAALRAEPFDAAAFDAVMERQRTRMLARIDIGAELMRERVLKMSSEARKAFAERLARGEKRFGGKDRD</sequence>